<dbReference type="SUPFAM" id="SSF117457">
    <property type="entry name" value="FumA C-terminal domain-like"/>
    <property type="match status" value="1"/>
</dbReference>
<dbReference type="Gene3D" id="3.20.130.10">
    <property type="entry name" value="Fe-S hydro-lyase, tartrate dehydratase beta-type, catalytic domain"/>
    <property type="match status" value="1"/>
</dbReference>
<dbReference type="Proteomes" id="UP000373449">
    <property type="component" value="Unassembled WGS sequence"/>
</dbReference>
<sequence length="49" mass="5614">MPEAMWVLEAQRFGPFIVTMDCHGNSRYDLVKKQAREIAEKVMAEKNSG</sequence>
<reference evidence="1 2" key="1">
    <citation type="submission" date="2019-03" db="EMBL/GenBank/DDBJ databases">
        <authorList>
            <consortium name="Pathogen Informatics"/>
        </authorList>
    </citation>
    <scope>NUCLEOTIDE SEQUENCE [LARGE SCALE GENOMIC DNA]</scope>
    <source>
        <strain evidence="1 2">NCTC12282</strain>
    </source>
</reference>
<evidence type="ECO:0000313" key="2">
    <source>
        <dbReference type="Proteomes" id="UP000373449"/>
    </source>
</evidence>
<accession>A0A484ZBZ1</accession>
<gene>
    <name evidence="1" type="ORF">NCTC12282_00791</name>
</gene>
<organism evidence="1 2">
    <name type="scientific">Budvicia aquatica</name>
    <dbReference type="NCBI Taxonomy" id="82979"/>
    <lineage>
        <taxon>Bacteria</taxon>
        <taxon>Pseudomonadati</taxon>
        <taxon>Pseudomonadota</taxon>
        <taxon>Gammaproteobacteria</taxon>
        <taxon>Enterobacterales</taxon>
        <taxon>Budviciaceae</taxon>
        <taxon>Budvicia</taxon>
    </lineage>
</organism>
<dbReference type="GO" id="GO:0016836">
    <property type="term" value="F:hydro-lyase activity"/>
    <property type="evidence" value="ECO:0007669"/>
    <property type="project" value="InterPro"/>
</dbReference>
<dbReference type="InterPro" id="IPR036660">
    <property type="entry name" value="Fe-S_hydroAse_TtdB_cat_sf"/>
</dbReference>
<dbReference type="AlphaFoldDB" id="A0A484ZBZ1"/>
<name>A0A484ZBZ1_9GAMM</name>
<dbReference type="EMBL" id="CAADJA010000002">
    <property type="protein sequence ID" value="VFS45904.1"/>
    <property type="molecule type" value="Genomic_DNA"/>
</dbReference>
<evidence type="ECO:0000313" key="1">
    <source>
        <dbReference type="EMBL" id="VFS45904.1"/>
    </source>
</evidence>
<protein>
    <submittedName>
        <fullName evidence="1">Fumarate hydratase</fullName>
    </submittedName>
</protein>
<proteinExistence type="predicted"/>